<keyword evidence="3" id="KW-1185">Reference proteome</keyword>
<name>A0ABX1THC5_9GAMM</name>
<feature type="region of interest" description="Disordered" evidence="1">
    <location>
        <begin position="1"/>
        <end position="28"/>
    </location>
</feature>
<protein>
    <recommendedName>
        <fullName evidence="4">DUF5666 domain-containing protein</fullName>
    </recommendedName>
</protein>
<dbReference type="RefSeq" id="WP_169248035.1">
    <property type="nucleotide sequence ID" value="NZ_SPMZ01000016.1"/>
</dbReference>
<proteinExistence type="predicted"/>
<comment type="caution">
    <text evidence="2">The sequence shown here is derived from an EMBL/GenBank/DDBJ whole genome shotgun (WGS) entry which is preliminary data.</text>
</comment>
<organism evidence="2 3">
    <name type="scientific">Candidatus Competibacter phosphatis</name>
    <dbReference type="NCBI Taxonomy" id="221280"/>
    <lineage>
        <taxon>Bacteria</taxon>
        <taxon>Pseudomonadati</taxon>
        <taxon>Pseudomonadota</taxon>
        <taxon>Gammaproteobacteria</taxon>
        <taxon>Candidatus Competibacteraceae</taxon>
        <taxon>Candidatus Competibacter</taxon>
    </lineage>
</organism>
<evidence type="ECO:0000256" key="1">
    <source>
        <dbReference type="SAM" id="MobiDB-lite"/>
    </source>
</evidence>
<evidence type="ECO:0008006" key="4">
    <source>
        <dbReference type="Google" id="ProtNLM"/>
    </source>
</evidence>
<evidence type="ECO:0000313" key="2">
    <source>
        <dbReference type="EMBL" id="NMQ18776.1"/>
    </source>
</evidence>
<reference evidence="2 3" key="1">
    <citation type="submission" date="2019-03" db="EMBL/GenBank/DDBJ databases">
        <title>Metabolic reconstructions from genomes of highly enriched 'Candidatus Accumulibacter' and 'Candidatus Competibacter' bioreactor populations.</title>
        <authorList>
            <person name="Annavajhala M.K."/>
            <person name="Welles L."/>
            <person name="Abbas B."/>
            <person name="Sorokin D."/>
            <person name="Park H."/>
            <person name="Van Loosdrecht M."/>
            <person name="Chandran K."/>
        </authorList>
    </citation>
    <scope>NUCLEOTIDE SEQUENCE [LARGE SCALE GENOMIC DNA]</scope>
    <source>
        <strain evidence="2 3">SBR_G</strain>
    </source>
</reference>
<evidence type="ECO:0000313" key="3">
    <source>
        <dbReference type="Proteomes" id="UP000760480"/>
    </source>
</evidence>
<feature type="compositionally biased region" description="Low complexity" evidence="1">
    <location>
        <begin position="12"/>
        <end position="26"/>
    </location>
</feature>
<gene>
    <name evidence="2" type="ORF">E4P82_05895</name>
</gene>
<accession>A0ABX1THC5</accession>
<dbReference type="Proteomes" id="UP000760480">
    <property type="component" value="Unassembled WGS sequence"/>
</dbReference>
<dbReference type="EMBL" id="SPMZ01000016">
    <property type="protein sequence ID" value="NMQ18776.1"/>
    <property type="molecule type" value="Genomic_DNA"/>
</dbReference>
<feature type="compositionally biased region" description="Basic and acidic residues" evidence="1">
    <location>
        <begin position="1"/>
        <end position="11"/>
    </location>
</feature>
<sequence length="149" mass="16187">MMGQDKNKAAMEKAPAPQQEMAPAPKIADSETITVTATVRAVDLKSRTVTLKQKGGQPFTVHVGDEVRNLPQVRVGDQVVMRYTEAVAVRINQNTTGGITSRRETLSGDRAALGQRPAGSVRNTVEIIANILAIDPKTRKIIFQVRKTP</sequence>